<dbReference type="GO" id="GO:0008270">
    <property type="term" value="F:zinc ion binding"/>
    <property type="evidence" value="ECO:0007669"/>
    <property type="project" value="UniProtKB-KW"/>
</dbReference>
<evidence type="ECO:0000313" key="7">
    <source>
        <dbReference type="Proteomes" id="UP000235145"/>
    </source>
</evidence>
<organism evidence="6 7">
    <name type="scientific">Lactuca sativa</name>
    <name type="common">Garden lettuce</name>
    <dbReference type="NCBI Taxonomy" id="4236"/>
    <lineage>
        <taxon>Eukaryota</taxon>
        <taxon>Viridiplantae</taxon>
        <taxon>Streptophyta</taxon>
        <taxon>Embryophyta</taxon>
        <taxon>Tracheophyta</taxon>
        <taxon>Spermatophyta</taxon>
        <taxon>Magnoliopsida</taxon>
        <taxon>eudicotyledons</taxon>
        <taxon>Gunneridae</taxon>
        <taxon>Pentapetalae</taxon>
        <taxon>asterids</taxon>
        <taxon>campanulids</taxon>
        <taxon>Asterales</taxon>
        <taxon>Asteraceae</taxon>
        <taxon>Cichorioideae</taxon>
        <taxon>Cichorieae</taxon>
        <taxon>Lactucinae</taxon>
        <taxon>Lactuca</taxon>
    </lineage>
</organism>
<feature type="domain" description="SWIM-type" evidence="5">
    <location>
        <begin position="52"/>
        <end position="86"/>
    </location>
</feature>
<dbReference type="AlphaFoldDB" id="A0A9R1WLE6"/>
<evidence type="ECO:0000256" key="3">
    <source>
        <dbReference type="ARBA" id="ARBA00022833"/>
    </source>
</evidence>
<dbReference type="Proteomes" id="UP000235145">
    <property type="component" value="Unassembled WGS sequence"/>
</dbReference>
<evidence type="ECO:0000256" key="1">
    <source>
        <dbReference type="ARBA" id="ARBA00022723"/>
    </source>
</evidence>
<comment type="caution">
    <text evidence="6">The sequence shown here is derived from an EMBL/GenBank/DDBJ whole genome shotgun (WGS) entry which is preliminary data.</text>
</comment>
<keyword evidence="2 4" id="KW-0863">Zinc-finger</keyword>
<dbReference type="InterPro" id="IPR006564">
    <property type="entry name" value="Znf_PMZ"/>
</dbReference>
<dbReference type="SMART" id="SM00575">
    <property type="entry name" value="ZnF_PMZ"/>
    <property type="match status" value="1"/>
</dbReference>
<keyword evidence="7" id="KW-1185">Reference proteome</keyword>
<gene>
    <name evidence="6" type="ORF">LSAT_V11C100030630</name>
</gene>
<dbReference type="Pfam" id="PF04434">
    <property type="entry name" value="SWIM"/>
    <property type="match status" value="1"/>
</dbReference>
<proteinExistence type="predicted"/>
<name>A0A9R1WLE6_LACSA</name>
<dbReference type="EMBL" id="NBSK02000001">
    <property type="protein sequence ID" value="KAJ0226183.1"/>
    <property type="molecule type" value="Genomic_DNA"/>
</dbReference>
<evidence type="ECO:0000256" key="2">
    <source>
        <dbReference type="ARBA" id="ARBA00022771"/>
    </source>
</evidence>
<evidence type="ECO:0000313" key="6">
    <source>
        <dbReference type="EMBL" id="KAJ0226183.1"/>
    </source>
</evidence>
<evidence type="ECO:0000259" key="5">
    <source>
        <dbReference type="PROSITE" id="PS50966"/>
    </source>
</evidence>
<dbReference type="PROSITE" id="PS50966">
    <property type="entry name" value="ZF_SWIM"/>
    <property type="match status" value="1"/>
</dbReference>
<keyword evidence="1" id="KW-0479">Metal-binding</keyword>
<keyword evidence="3" id="KW-0862">Zinc</keyword>
<evidence type="ECO:0000256" key="4">
    <source>
        <dbReference type="PROSITE-ProRule" id="PRU00325"/>
    </source>
</evidence>
<dbReference type="InterPro" id="IPR007527">
    <property type="entry name" value="Znf_SWIM"/>
</dbReference>
<sequence>MAASETTILTPYAETVLHKRMPKSVRWQATKIPQEIPSSSPSDIYQVFDFKKTCVVNLNRRTCSCKQWHSLGIACSHAIVASRHSNIYELPYMTAYQTQTVYPLPPPSEREIPDPLISVLLSM</sequence>
<protein>
    <recommendedName>
        <fullName evidence="5">SWIM-type domain-containing protein</fullName>
    </recommendedName>
</protein>
<accession>A0A9R1WLE6</accession>
<reference evidence="6 7" key="1">
    <citation type="journal article" date="2017" name="Nat. Commun.">
        <title>Genome assembly with in vitro proximity ligation data and whole-genome triplication in lettuce.</title>
        <authorList>
            <person name="Reyes-Chin-Wo S."/>
            <person name="Wang Z."/>
            <person name="Yang X."/>
            <person name="Kozik A."/>
            <person name="Arikit S."/>
            <person name="Song C."/>
            <person name="Xia L."/>
            <person name="Froenicke L."/>
            <person name="Lavelle D.O."/>
            <person name="Truco M.J."/>
            <person name="Xia R."/>
            <person name="Zhu S."/>
            <person name="Xu C."/>
            <person name="Xu H."/>
            <person name="Xu X."/>
            <person name="Cox K."/>
            <person name="Korf I."/>
            <person name="Meyers B.C."/>
            <person name="Michelmore R.W."/>
        </authorList>
    </citation>
    <scope>NUCLEOTIDE SEQUENCE [LARGE SCALE GENOMIC DNA]</scope>
    <source>
        <strain evidence="7">cv. Salinas</strain>
        <tissue evidence="6">Seedlings</tissue>
    </source>
</reference>